<proteinExistence type="inferred from homology"/>
<dbReference type="Pfam" id="PF07743">
    <property type="entry name" value="HSCB_C"/>
    <property type="match status" value="1"/>
</dbReference>
<dbReference type="Gene3D" id="1.10.287.110">
    <property type="entry name" value="DnaJ domain"/>
    <property type="match status" value="1"/>
</dbReference>
<dbReference type="Gene3D" id="1.20.1280.20">
    <property type="entry name" value="HscB, C-terminal domain"/>
    <property type="match status" value="1"/>
</dbReference>
<reference evidence="4 5" key="1">
    <citation type="journal article" date="2015" name="Genome Biol. Evol.">
        <title>Comparative Genomics of a Bacterivorous Green Alga Reveals Evolutionary Causalities and Consequences of Phago-Mixotrophic Mode of Nutrition.</title>
        <authorList>
            <person name="Burns J.A."/>
            <person name="Paasch A."/>
            <person name="Narechania A."/>
            <person name="Kim E."/>
        </authorList>
    </citation>
    <scope>NUCLEOTIDE SEQUENCE [LARGE SCALE GENOMIC DNA]</scope>
    <source>
        <strain evidence="4 5">PLY_AMNH</strain>
    </source>
</reference>
<organism evidence="4 5">
    <name type="scientific">Cymbomonas tetramitiformis</name>
    <dbReference type="NCBI Taxonomy" id="36881"/>
    <lineage>
        <taxon>Eukaryota</taxon>
        <taxon>Viridiplantae</taxon>
        <taxon>Chlorophyta</taxon>
        <taxon>Pyramimonadophyceae</taxon>
        <taxon>Pyramimonadales</taxon>
        <taxon>Pyramimonadaceae</taxon>
        <taxon>Cymbomonas</taxon>
    </lineage>
</organism>
<dbReference type="SUPFAM" id="SSF47144">
    <property type="entry name" value="HSC20 (HSCB), C-terminal oligomerisation domain"/>
    <property type="match status" value="1"/>
</dbReference>
<evidence type="ECO:0000313" key="4">
    <source>
        <dbReference type="EMBL" id="KAK3278711.1"/>
    </source>
</evidence>
<dbReference type="GO" id="GO:0005739">
    <property type="term" value="C:mitochondrion"/>
    <property type="evidence" value="ECO:0007669"/>
    <property type="project" value="TreeGrafter"/>
</dbReference>
<dbReference type="PANTHER" id="PTHR14021">
    <property type="entry name" value="IRON-SULFUR CLUSTER CO-CHAPERONE PROTEIN HSCB"/>
    <property type="match status" value="1"/>
</dbReference>
<dbReference type="SUPFAM" id="SSF46565">
    <property type="entry name" value="Chaperone J-domain"/>
    <property type="match status" value="1"/>
</dbReference>
<dbReference type="EMBL" id="LGRX02005314">
    <property type="protein sequence ID" value="KAK3278711.1"/>
    <property type="molecule type" value="Genomic_DNA"/>
</dbReference>
<dbReference type="AlphaFoldDB" id="A0AAE0GIK9"/>
<dbReference type="PROSITE" id="PS50076">
    <property type="entry name" value="DNAJ_2"/>
    <property type="match status" value="1"/>
</dbReference>
<dbReference type="InterPro" id="IPR001623">
    <property type="entry name" value="DnaJ_domain"/>
</dbReference>
<dbReference type="Pfam" id="PF00226">
    <property type="entry name" value="DnaJ"/>
    <property type="match status" value="1"/>
</dbReference>
<evidence type="ECO:0000259" key="3">
    <source>
        <dbReference type="PROSITE" id="PS50076"/>
    </source>
</evidence>
<protein>
    <recommendedName>
        <fullName evidence="3">J domain-containing protein</fullName>
    </recommendedName>
</protein>
<evidence type="ECO:0000256" key="2">
    <source>
        <dbReference type="ARBA" id="ARBA00023186"/>
    </source>
</evidence>
<dbReference type="NCBIfam" id="TIGR00714">
    <property type="entry name" value="hscB"/>
    <property type="match status" value="1"/>
</dbReference>
<dbReference type="InterPro" id="IPR036869">
    <property type="entry name" value="J_dom_sf"/>
</dbReference>
<dbReference type="GO" id="GO:0044571">
    <property type="term" value="P:[2Fe-2S] cluster assembly"/>
    <property type="evidence" value="ECO:0007669"/>
    <property type="project" value="InterPro"/>
</dbReference>
<feature type="domain" description="J" evidence="3">
    <location>
        <begin position="105"/>
        <end position="177"/>
    </location>
</feature>
<name>A0AAE0GIK9_9CHLO</name>
<keyword evidence="5" id="KW-1185">Reference proteome</keyword>
<dbReference type="GO" id="GO:0051259">
    <property type="term" value="P:protein complex oligomerization"/>
    <property type="evidence" value="ECO:0007669"/>
    <property type="project" value="InterPro"/>
</dbReference>
<dbReference type="Proteomes" id="UP001190700">
    <property type="component" value="Unassembled WGS sequence"/>
</dbReference>
<keyword evidence="2" id="KW-0143">Chaperone</keyword>
<dbReference type="GO" id="GO:0001671">
    <property type="term" value="F:ATPase activator activity"/>
    <property type="evidence" value="ECO:0007669"/>
    <property type="project" value="InterPro"/>
</dbReference>
<evidence type="ECO:0000256" key="1">
    <source>
        <dbReference type="ARBA" id="ARBA00010476"/>
    </source>
</evidence>
<dbReference type="PANTHER" id="PTHR14021:SF15">
    <property type="entry name" value="IRON-SULFUR CLUSTER CO-CHAPERONE PROTEIN HSCB"/>
    <property type="match status" value="1"/>
</dbReference>
<dbReference type="GO" id="GO:0051087">
    <property type="term" value="F:protein-folding chaperone binding"/>
    <property type="evidence" value="ECO:0007669"/>
    <property type="project" value="InterPro"/>
</dbReference>
<dbReference type="SMART" id="SM00271">
    <property type="entry name" value="DnaJ"/>
    <property type="match status" value="1"/>
</dbReference>
<dbReference type="InterPro" id="IPR009073">
    <property type="entry name" value="HscB_oligo_C"/>
</dbReference>
<comment type="similarity">
    <text evidence="1">Belongs to the HscB family.</text>
</comment>
<evidence type="ECO:0000313" key="5">
    <source>
        <dbReference type="Proteomes" id="UP001190700"/>
    </source>
</evidence>
<sequence>MRGSNNLSLILRTSRAILASDVLRQRVHSVPPRLTQAARVDVLVSRATHATPFLSAAHDFYRSYCDRTGTGGVNACWSCGSRRDVSTHFFCASCGVILPPSPESNYFEVLNMPPIYDVDQDDISTKLRTLQLQLHPDRFSSKSKEEQGMAENQSALVNEAVAVLRSPLRRAQYMLQGAGIEVGEGHEGTIEDPELLMEVMEQRMAIEEADGDEELRPMRQHNLQQLEESRKQVSAAFADGNVQEAAHETIRMQYLVKISDTILDKLSST</sequence>
<comment type="caution">
    <text evidence="4">The sequence shown here is derived from an EMBL/GenBank/DDBJ whole genome shotgun (WGS) entry which is preliminary data.</text>
</comment>
<dbReference type="InterPro" id="IPR036386">
    <property type="entry name" value="HscB_C_sf"/>
</dbReference>
<accession>A0AAE0GIK9</accession>
<dbReference type="CDD" id="cd06257">
    <property type="entry name" value="DnaJ"/>
    <property type="match status" value="1"/>
</dbReference>
<gene>
    <name evidence="4" type="ORF">CYMTET_13359</name>
</gene>
<dbReference type="InterPro" id="IPR004640">
    <property type="entry name" value="HscB"/>
</dbReference>